<dbReference type="Proteomes" id="UP000192801">
    <property type="component" value="Unassembled WGS sequence"/>
</dbReference>
<dbReference type="EMBL" id="MVHS01000012">
    <property type="protein sequence ID" value="ORA71632.1"/>
    <property type="molecule type" value="Genomic_DNA"/>
</dbReference>
<evidence type="ECO:0000313" key="2">
    <source>
        <dbReference type="Proteomes" id="UP000192801"/>
    </source>
</evidence>
<organism evidence="1 2">
    <name type="scientific">Mycolicibacterium insubricum</name>
    <dbReference type="NCBI Taxonomy" id="444597"/>
    <lineage>
        <taxon>Bacteria</taxon>
        <taxon>Bacillati</taxon>
        <taxon>Actinomycetota</taxon>
        <taxon>Actinomycetes</taxon>
        <taxon>Mycobacteriales</taxon>
        <taxon>Mycobacteriaceae</taxon>
        <taxon>Mycolicibacterium</taxon>
    </lineage>
</organism>
<dbReference type="AlphaFoldDB" id="A0A1X0DHF0"/>
<dbReference type="STRING" id="444597.BST26_07585"/>
<gene>
    <name evidence="1" type="ORF">BST26_07585</name>
</gene>
<evidence type="ECO:0000313" key="1">
    <source>
        <dbReference type="EMBL" id="ORA71632.1"/>
    </source>
</evidence>
<reference evidence="1 2" key="1">
    <citation type="submission" date="2016-12" db="EMBL/GenBank/DDBJ databases">
        <title>The new phylogeny of genus Mycobacterium.</title>
        <authorList>
            <person name="Tortoli E."/>
            <person name="Trovato A."/>
            <person name="Cirillo D.M."/>
        </authorList>
    </citation>
    <scope>NUCLEOTIDE SEQUENCE [LARGE SCALE GENOMIC DNA]</scope>
    <source>
        <strain evidence="1 2">DSM 45130</strain>
    </source>
</reference>
<proteinExistence type="predicted"/>
<sequence length="118" mass="11439">MLIAGVLCLIAAVVALVIGLRHLLAPSGDAAAVQRALAPTELAAAVMLLAGGIAAVTRAPSAGLVLGICVVGAFATVAAGAWRVVRVAAAEQAIADRASTTKEDSCAGSCAGCDKLCG</sequence>
<comment type="caution">
    <text evidence="1">The sequence shown here is derived from an EMBL/GenBank/DDBJ whole genome shotgun (WGS) entry which is preliminary data.</text>
</comment>
<name>A0A1X0DHF0_9MYCO</name>
<keyword evidence="2" id="KW-1185">Reference proteome</keyword>
<protein>
    <submittedName>
        <fullName evidence="1">Uncharacterized protein</fullName>
    </submittedName>
</protein>
<accession>A0A1X0DHF0</accession>
<dbReference type="RefSeq" id="WP_083030163.1">
    <property type="nucleotide sequence ID" value="NZ_AP022618.1"/>
</dbReference>